<feature type="compositionally biased region" description="Polar residues" evidence="2">
    <location>
        <begin position="159"/>
        <end position="168"/>
    </location>
</feature>
<reference evidence="5" key="2">
    <citation type="submission" date="2025-09" db="UniProtKB">
        <authorList>
            <consortium name="Ensembl"/>
        </authorList>
    </citation>
    <scope>IDENTIFICATION</scope>
</reference>
<feature type="chain" id="PRO_5039952866" description="Chemokine interleukin-8-like domain-containing protein" evidence="3">
    <location>
        <begin position="26"/>
        <end position="168"/>
    </location>
</feature>
<name>A0A9J8BDY6_CYPCA</name>
<reference evidence="5" key="1">
    <citation type="submission" date="2025-08" db="UniProtKB">
        <authorList>
            <consortium name="Ensembl"/>
        </authorList>
    </citation>
    <scope>IDENTIFICATION</scope>
</reference>
<dbReference type="SUPFAM" id="SSF54117">
    <property type="entry name" value="Interleukin 8-like chemokines"/>
    <property type="match status" value="1"/>
</dbReference>
<proteinExistence type="predicted"/>
<dbReference type="GeneTree" id="ENSGT00940000180035"/>
<dbReference type="Gene3D" id="2.40.50.40">
    <property type="match status" value="1"/>
</dbReference>
<evidence type="ECO:0000313" key="5">
    <source>
        <dbReference type="Ensembl" id="ENSCCRP00000155307.1"/>
    </source>
</evidence>
<dbReference type="GO" id="GO:0006955">
    <property type="term" value="P:immune response"/>
    <property type="evidence" value="ECO:0007669"/>
    <property type="project" value="InterPro"/>
</dbReference>
<keyword evidence="6" id="KW-1185">Reference proteome</keyword>
<feature type="region of interest" description="Disordered" evidence="2">
    <location>
        <begin position="122"/>
        <end position="168"/>
    </location>
</feature>
<dbReference type="InterPro" id="IPR036048">
    <property type="entry name" value="Interleukin_8-like_sf"/>
</dbReference>
<dbReference type="Ensembl" id="ENSCCRT00000198786.1">
    <property type="protein sequence ID" value="ENSCCRP00000155307.1"/>
    <property type="gene ID" value="ENSCCRG00000057068.1"/>
</dbReference>
<dbReference type="Pfam" id="PF00048">
    <property type="entry name" value="IL8"/>
    <property type="match status" value="1"/>
</dbReference>
<feature type="signal peptide" evidence="3">
    <location>
        <begin position="1"/>
        <end position="25"/>
    </location>
</feature>
<evidence type="ECO:0000259" key="4">
    <source>
        <dbReference type="Pfam" id="PF00048"/>
    </source>
</evidence>
<dbReference type="GO" id="GO:0008009">
    <property type="term" value="F:chemokine activity"/>
    <property type="evidence" value="ECO:0007669"/>
    <property type="project" value="InterPro"/>
</dbReference>
<dbReference type="GO" id="GO:0005615">
    <property type="term" value="C:extracellular space"/>
    <property type="evidence" value="ECO:0007669"/>
    <property type="project" value="UniProtKB-KW"/>
</dbReference>
<feature type="compositionally biased region" description="Basic residues" evidence="2">
    <location>
        <begin position="145"/>
        <end position="158"/>
    </location>
</feature>
<feature type="domain" description="Chemokine interleukin-8-like" evidence="4">
    <location>
        <begin position="36"/>
        <end position="97"/>
    </location>
</feature>
<accession>A0A9J8BDY6</accession>
<organism evidence="5 6">
    <name type="scientific">Cyprinus carpio carpio</name>
    <dbReference type="NCBI Taxonomy" id="630221"/>
    <lineage>
        <taxon>Eukaryota</taxon>
        <taxon>Metazoa</taxon>
        <taxon>Chordata</taxon>
        <taxon>Craniata</taxon>
        <taxon>Vertebrata</taxon>
        <taxon>Euteleostomi</taxon>
        <taxon>Actinopterygii</taxon>
        <taxon>Neopterygii</taxon>
        <taxon>Teleostei</taxon>
        <taxon>Ostariophysi</taxon>
        <taxon>Cypriniformes</taxon>
        <taxon>Cyprinidae</taxon>
        <taxon>Cyprininae</taxon>
        <taxon>Cyprinus</taxon>
    </lineage>
</organism>
<dbReference type="AlphaFoldDB" id="A0A9J8BDY6"/>
<keyword evidence="3" id="KW-0732">Signal</keyword>
<evidence type="ECO:0000256" key="1">
    <source>
        <dbReference type="ARBA" id="ARBA00022514"/>
    </source>
</evidence>
<evidence type="ECO:0000256" key="2">
    <source>
        <dbReference type="SAM" id="MobiDB-lite"/>
    </source>
</evidence>
<dbReference type="InterPro" id="IPR001811">
    <property type="entry name" value="Chemokine_IL8-like_dom"/>
</dbReference>
<keyword evidence="1" id="KW-0202">Cytokine</keyword>
<sequence>MAFLPRALLLLLLAVVCIQLSGVLAEEQVLADRRDRCWCLKSLKKRVPREEIEEFSIFPRRSKCDMVEIILTLKPVNNSTEVLQRCLSPETKQGNNLQACWNKTPTTLPLLRYPTASKAINESAEEHRRTEGGIWKPGPDLGKISGRKISSRPHRKKGQNCTFWGTTA</sequence>
<evidence type="ECO:0000256" key="3">
    <source>
        <dbReference type="SAM" id="SignalP"/>
    </source>
</evidence>
<evidence type="ECO:0000313" key="6">
    <source>
        <dbReference type="Proteomes" id="UP001108240"/>
    </source>
</evidence>
<protein>
    <recommendedName>
        <fullName evidence="4">Chemokine interleukin-8-like domain-containing protein</fullName>
    </recommendedName>
</protein>
<dbReference type="Proteomes" id="UP001108240">
    <property type="component" value="Unplaced"/>
</dbReference>